<organism evidence="2 3">
    <name type="scientific">Bermanella marisrubri</name>
    <dbReference type="NCBI Taxonomy" id="207949"/>
    <lineage>
        <taxon>Bacteria</taxon>
        <taxon>Pseudomonadati</taxon>
        <taxon>Pseudomonadota</taxon>
        <taxon>Gammaproteobacteria</taxon>
        <taxon>Oceanospirillales</taxon>
        <taxon>Oceanospirillaceae</taxon>
        <taxon>Bermanella</taxon>
    </lineage>
</organism>
<keyword evidence="3" id="KW-1185">Reference proteome</keyword>
<evidence type="ECO:0000256" key="1">
    <source>
        <dbReference type="SAM" id="SignalP"/>
    </source>
</evidence>
<feature type="signal peptide" evidence="1">
    <location>
        <begin position="1"/>
        <end position="26"/>
    </location>
</feature>
<accession>Q1N5S8</accession>
<proteinExistence type="predicted"/>
<reference evidence="2 3" key="1">
    <citation type="submission" date="2006-03" db="EMBL/GenBank/DDBJ databases">
        <authorList>
            <person name="Pinhassi J."/>
            <person name="Pedros-Alio C."/>
            <person name="Ferriera S."/>
            <person name="Johnson J."/>
            <person name="Kravitz S."/>
            <person name="Halpern A."/>
            <person name="Remington K."/>
            <person name="Beeson K."/>
            <person name="Tran B."/>
            <person name="Rogers Y.-H."/>
            <person name="Friedman R."/>
            <person name="Venter J.C."/>
        </authorList>
    </citation>
    <scope>NUCLEOTIDE SEQUENCE [LARGE SCALE GENOMIC DNA]</scope>
    <source>
        <strain evidence="2 3">RED65</strain>
    </source>
</reference>
<gene>
    <name evidence="2" type="ORF">RED65_10739</name>
</gene>
<protein>
    <recommendedName>
        <fullName evidence="4">Lipoprotein</fullName>
    </recommendedName>
</protein>
<dbReference type="OrthoDB" id="5592990at2"/>
<dbReference type="RefSeq" id="WP_007017285.1">
    <property type="nucleotide sequence ID" value="NZ_CH724113.1"/>
</dbReference>
<dbReference type="PROSITE" id="PS51257">
    <property type="entry name" value="PROKAR_LIPOPROTEIN"/>
    <property type="match status" value="1"/>
</dbReference>
<comment type="caution">
    <text evidence="2">The sequence shown here is derived from an EMBL/GenBank/DDBJ whole genome shotgun (WGS) entry which is preliminary data.</text>
</comment>
<evidence type="ECO:0000313" key="2">
    <source>
        <dbReference type="EMBL" id="EAT13864.1"/>
    </source>
</evidence>
<dbReference type="STRING" id="207949.RED65_10739"/>
<sequence>MLPARLLMLIKAFVLSSCFLSLVACFDFGGDDDDDSGGGTTVAAGYFLDSAVGNIRYESTDHTGYTERNGYFPYTPGQTITLSYDGLTLGTVTTSSNSLVVTPATILGQVNPSNTTNLTQPVKNLLVLLQSMDEDQNLDNGIYLISNRNDSTSTQNPFANINLSASKDDFASALQNVVNSEFSGRGITLVDEAAALEHFQDTLNKLSASASFLGRWIARNGEYGDISAIYDFSANGEVTVTEYDDCANNDIYWSSTVESTDSNCTTRPAFTQSYSLVGNALSLTGSGITDTCIVVSSSEFEIIASCIYQGVDEVETTIFQKDNIEFAEATVAGKYTEIERGSSGLLSTIEFTLNGGSKGGSYSVIGGSSSDNNGDTGTIEDWSINTGGNLVFNGTDDADASFDGEYRPAQSGLVYLAGTWITDYDDNSSWVPSLLRNVKANSNVNTIADIDGFHGIYDAETGVCKGVIILNSTNYEVYDSDATSNLICDYPDNFDELTPSKTYSVSTSDSLLELTENATSKWCVLLHTQLGGVIKYVACSTNASGFDLEVWRQL</sequence>
<evidence type="ECO:0008006" key="4">
    <source>
        <dbReference type="Google" id="ProtNLM"/>
    </source>
</evidence>
<keyword evidence="1" id="KW-0732">Signal</keyword>
<evidence type="ECO:0000313" key="3">
    <source>
        <dbReference type="Proteomes" id="UP000004263"/>
    </source>
</evidence>
<feature type="chain" id="PRO_5004194589" description="Lipoprotein" evidence="1">
    <location>
        <begin position="27"/>
        <end position="554"/>
    </location>
</feature>
<dbReference type="AlphaFoldDB" id="Q1N5S8"/>
<dbReference type="EMBL" id="AAQH01000001">
    <property type="protein sequence ID" value="EAT13864.1"/>
    <property type="molecule type" value="Genomic_DNA"/>
</dbReference>
<dbReference type="HOGENOM" id="CLU_491498_0_0_6"/>
<name>Q1N5S8_9GAMM</name>
<dbReference type="Proteomes" id="UP000004263">
    <property type="component" value="Unassembled WGS sequence"/>
</dbReference>